<dbReference type="Pfam" id="PF01190">
    <property type="entry name" value="Pollen_Ole_e_1"/>
    <property type="match status" value="1"/>
</dbReference>
<gene>
    <name evidence="5" type="primary">LOC113852566</name>
</gene>
<proteinExistence type="inferred from homology"/>
<keyword evidence="2" id="KW-1015">Disulfide bond</keyword>
<evidence type="ECO:0000256" key="1">
    <source>
        <dbReference type="ARBA" id="ARBA00010049"/>
    </source>
</evidence>
<dbReference type="PANTHER" id="PTHR31614:SF5">
    <property type="entry name" value="ALLERGEN-LIKE PROTEIN BRSN20"/>
    <property type="match status" value="1"/>
</dbReference>
<accession>A0A8B8K4U7</accession>
<protein>
    <submittedName>
        <fullName evidence="5">Protein DOWNSTREAM OF FLC-like</fullName>
    </submittedName>
</protein>
<reference evidence="4" key="1">
    <citation type="journal article" date="2019" name="Toxins">
        <title>Detection of Abrin-Like and Prepropulchellin-Like Toxin Genes and Transcripts Using Whole Genome Sequencing and Full-Length Transcript Sequencing of Abrus precatorius.</title>
        <authorList>
            <person name="Hovde B.T."/>
            <person name="Daligault H.E."/>
            <person name="Hanschen E.R."/>
            <person name="Kunde Y.A."/>
            <person name="Johnson M.B."/>
            <person name="Starkenburg S.R."/>
            <person name="Johnson S.L."/>
        </authorList>
    </citation>
    <scope>NUCLEOTIDE SEQUENCE [LARGE SCALE GENOMIC DNA]</scope>
</reference>
<evidence type="ECO:0000313" key="4">
    <source>
        <dbReference type="Proteomes" id="UP000694853"/>
    </source>
</evidence>
<dbReference type="PANTHER" id="PTHR31614">
    <property type="entry name" value="PROTEIN DOWNSTREAM OF FLC-RELATED"/>
    <property type="match status" value="1"/>
</dbReference>
<reference evidence="5" key="2">
    <citation type="submission" date="2025-08" db="UniProtKB">
        <authorList>
            <consortium name="RefSeq"/>
        </authorList>
    </citation>
    <scope>IDENTIFICATION</scope>
    <source>
        <tissue evidence="5">Young leaves</tissue>
    </source>
</reference>
<organism evidence="4 5">
    <name type="scientific">Abrus precatorius</name>
    <name type="common">Indian licorice</name>
    <name type="synonym">Glycine abrus</name>
    <dbReference type="NCBI Taxonomy" id="3816"/>
    <lineage>
        <taxon>Eukaryota</taxon>
        <taxon>Viridiplantae</taxon>
        <taxon>Streptophyta</taxon>
        <taxon>Embryophyta</taxon>
        <taxon>Tracheophyta</taxon>
        <taxon>Spermatophyta</taxon>
        <taxon>Magnoliopsida</taxon>
        <taxon>eudicotyledons</taxon>
        <taxon>Gunneridae</taxon>
        <taxon>Pentapetalae</taxon>
        <taxon>rosids</taxon>
        <taxon>fabids</taxon>
        <taxon>Fabales</taxon>
        <taxon>Fabaceae</taxon>
        <taxon>Papilionoideae</taxon>
        <taxon>50 kb inversion clade</taxon>
        <taxon>NPAAA clade</taxon>
        <taxon>indigoferoid/millettioid clade</taxon>
        <taxon>Abreae</taxon>
        <taxon>Abrus</taxon>
    </lineage>
</organism>
<comment type="similarity">
    <text evidence="1">Belongs to the Ole e I family.</text>
</comment>
<evidence type="ECO:0000256" key="2">
    <source>
        <dbReference type="ARBA" id="ARBA00023157"/>
    </source>
</evidence>
<dbReference type="InterPro" id="IPR006041">
    <property type="entry name" value="Pollen_Ole_e1_allergen"/>
</dbReference>
<dbReference type="AlphaFoldDB" id="A0A8B8K4U7"/>
<dbReference type="GeneID" id="113852566"/>
<dbReference type="Proteomes" id="UP000694853">
    <property type="component" value="Unplaced"/>
</dbReference>
<feature type="chain" id="PRO_5033981541" evidence="3">
    <location>
        <begin position="21"/>
        <end position="162"/>
    </location>
</feature>
<dbReference type="OrthoDB" id="1896520at2759"/>
<evidence type="ECO:0000313" key="5">
    <source>
        <dbReference type="RefSeq" id="XP_027338681.1"/>
    </source>
</evidence>
<keyword evidence="3" id="KW-0732">Signal</keyword>
<feature type="signal peptide" evidence="3">
    <location>
        <begin position="1"/>
        <end position="20"/>
    </location>
</feature>
<keyword evidence="4" id="KW-1185">Reference proteome</keyword>
<dbReference type="KEGG" id="aprc:113852566"/>
<sequence length="162" mass="18054">MASRVVLLLAMCVLPAMVVAIRPAKNPFCVKGQVYCDRCRAGFETSATTYIAGAEVELQCKNRVTNEVVYSKKGWTDRTGSYKIWVNEDHADEVCDAKLVDSHHSQCTEATPGRDQARVILTRYNGIASDDRFVNAMGFMSEEVASGCADILRQYQEFDNEN</sequence>
<name>A0A8B8K4U7_ABRPR</name>
<dbReference type="RefSeq" id="XP_027338681.1">
    <property type="nucleotide sequence ID" value="XM_027482880.1"/>
</dbReference>
<evidence type="ECO:0000256" key="3">
    <source>
        <dbReference type="SAM" id="SignalP"/>
    </source>
</evidence>